<dbReference type="InterPro" id="IPR050147">
    <property type="entry name" value="Ser/Thr_Dehydratase"/>
</dbReference>
<evidence type="ECO:0000256" key="1">
    <source>
        <dbReference type="ARBA" id="ARBA00001933"/>
    </source>
</evidence>
<dbReference type="PANTHER" id="PTHR48078:SF6">
    <property type="entry name" value="L-THREONINE DEHYDRATASE CATABOLIC TDCB"/>
    <property type="match status" value="1"/>
</dbReference>
<dbReference type="GO" id="GO:0004794">
    <property type="term" value="F:threonine deaminase activity"/>
    <property type="evidence" value="ECO:0007669"/>
    <property type="project" value="TreeGrafter"/>
</dbReference>
<keyword evidence="3" id="KW-0456">Lyase</keyword>
<comment type="cofactor">
    <cofactor evidence="1">
        <name>pyridoxal 5'-phosphate</name>
        <dbReference type="ChEBI" id="CHEBI:597326"/>
    </cofactor>
</comment>
<dbReference type="GO" id="GO:0006567">
    <property type="term" value="P:L-threonine catabolic process"/>
    <property type="evidence" value="ECO:0007669"/>
    <property type="project" value="TreeGrafter"/>
</dbReference>
<sequence length="302" mass="32237">MNTQPWSLKEMNQAVCAIEGKVVHTPLTWHRGVALKREDRQAGGTSKWRGVQAEISMSRISPPGIVCVSSGNTGKAVALAARIRGIEAHMFCTEDSMLQKREYVESLGARIHVSKSSFSEASSKASEFAADRGFLFISPGASWPFAYGAASIVPEIIRNAPSVSLIVAPIGGGGLISGIGLALSACRPRAPRLVGVQAANSPYYYNEFHGISGPVRAVSTVADCISGDLERRAIIRSIARNFIDDILLVEELEIIGATKELEAMGIMVEPGAAVGYAAIQTARFRRSWDGHRVCVIVSGGRA</sequence>
<reference evidence="5 6" key="1">
    <citation type="submission" date="2016-12" db="EMBL/GenBank/DDBJ databases">
        <title>Amycolatopsis keratiniphila subsp. keratiniphila genome sequencing and assembly.</title>
        <authorList>
            <person name="Mayilraj S."/>
            <person name="Kaur N."/>
        </authorList>
    </citation>
    <scope>NUCLEOTIDE SEQUENCE [LARGE SCALE GENOMIC DNA]</scope>
    <source>
        <strain evidence="5 6">DSM 44409</strain>
    </source>
</reference>
<dbReference type="InterPro" id="IPR001926">
    <property type="entry name" value="TrpB-like_PALP"/>
</dbReference>
<dbReference type="Pfam" id="PF00291">
    <property type="entry name" value="PALP"/>
    <property type="match status" value="1"/>
</dbReference>
<evidence type="ECO:0000256" key="2">
    <source>
        <dbReference type="ARBA" id="ARBA00022898"/>
    </source>
</evidence>
<dbReference type="GO" id="GO:0009097">
    <property type="term" value="P:isoleucine biosynthetic process"/>
    <property type="evidence" value="ECO:0007669"/>
    <property type="project" value="TreeGrafter"/>
</dbReference>
<dbReference type="GO" id="GO:0006565">
    <property type="term" value="P:L-serine catabolic process"/>
    <property type="evidence" value="ECO:0007669"/>
    <property type="project" value="TreeGrafter"/>
</dbReference>
<dbReference type="AlphaFoldDB" id="A0A1W2M485"/>
<organism evidence="5 6">
    <name type="scientific">Amycolatopsis keratiniphila subsp. keratiniphila</name>
    <dbReference type="NCBI Taxonomy" id="227715"/>
    <lineage>
        <taxon>Bacteria</taxon>
        <taxon>Bacillati</taxon>
        <taxon>Actinomycetota</taxon>
        <taxon>Actinomycetes</taxon>
        <taxon>Pseudonocardiales</taxon>
        <taxon>Pseudonocardiaceae</taxon>
        <taxon>Amycolatopsis</taxon>
        <taxon>Amycolatopsis japonica group</taxon>
    </lineage>
</organism>
<dbReference type="InterPro" id="IPR036052">
    <property type="entry name" value="TrpB-like_PALP_sf"/>
</dbReference>
<evidence type="ECO:0000256" key="3">
    <source>
        <dbReference type="ARBA" id="ARBA00023239"/>
    </source>
</evidence>
<dbReference type="SUPFAM" id="SSF53686">
    <property type="entry name" value="Tryptophan synthase beta subunit-like PLP-dependent enzymes"/>
    <property type="match status" value="1"/>
</dbReference>
<evidence type="ECO:0000313" key="6">
    <source>
        <dbReference type="Proteomes" id="UP000076660"/>
    </source>
</evidence>
<proteinExistence type="predicted"/>
<evidence type="ECO:0000313" key="5">
    <source>
        <dbReference type="EMBL" id="ONF75021.1"/>
    </source>
</evidence>
<dbReference type="Proteomes" id="UP000076660">
    <property type="component" value="Unassembled WGS sequence"/>
</dbReference>
<dbReference type="Gene3D" id="3.40.50.1100">
    <property type="match status" value="2"/>
</dbReference>
<dbReference type="PANTHER" id="PTHR48078">
    <property type="entry name" value="THREONINE DEHYDRATASE, MITOCHONDRIAL-RELATED"/>
    <property type="match status" value="1"/>
</dbReference>
<feature type="domain" description="Tryptophan synthase beta chain-like PALP" evidence="4">
    <location>
        <begin position="30"/>
        <end position="299"/>
    </location>
</feature>
<dbReference type="RefSeq" id="WP_076857226.1">
    <property type="nucleotide sequence ID" value="NZ_LQMT02000002.1"/>
</dbReference>
<comment type="caution">
    <text evidence="5">The sequence shown here is derived from an EMBL/GenBank/DDBJ whole genome shotgun (WGS) entry which is preliminary data.</text>
</comment>
<dbReference type="GO" id="GO:0003941">
    <property type="term" value="F:L-serine ammonia-lyase activity"/>
    <property type="evidence" value="ECO:0007669"/>
    <property type="project" value="TreeGrafter"/>
</dbReference>
<keyword evidence="2" id="KW-0663">Pyridoxal phosphate</keyword>
<gene>
    <name evidence="5" type="ORF">AVR91_0200450</name>
</gene>
<protein>
    <recommendedName>
        <fullName evidence="4">Tryptophan synthase beta chain-like PALP domain-containing protein</fullName>
    </recommendedName>
</protein>
<evidence type="ECO:0000259" key="4">
    <source>
        <dbReference type="Pfam" id="PF00291"/>
    </source>
</evidence>
<accession>A0A1W2M485</accession>
<dbReference type="EMBL" id="LQMT02000002">
    <property type="protein sequence ID" value="ONF75021.1"/>
    <property type="molecule type" value="Genomic_DNA"/>
</dbReference>
<name>A0A1W2M485_9PSEU</name>